<dbReference type="KEGG" id="bca:BCE_A0087"/>
<keyword evidence="1" id="KW-0614">Plasmid</keyword>
<dbReference type="AlphaFoldDB" id="Q74P07"/>
<dbReference type="HOGENOM" id="CLU_3179753_0_0_9"/>
<protein>
    <submittedName>
        <fullName evidence="1">Uncharacterized protein</fullName>
    </submittedName>
</protein>
<name>Q74P07_BACC1</name>
<sequence>MDRMNHRFWRITECTCRYYPFLRNMEEVKPYLFSCGNDNKVYQICG</sequence>
<organism evidence="1 2">
    <name type="scientific">Bacillus cereus (strain ATCC 10987 / NRS 248)</name>
    <dbReference type="NCBI Taxonomy" id="222523"/>
    <lineage>
        <taxon>Bacteria</taxon>
        <taxon>Bacillati</taxon>
        <taxon>Bacillota</taxon>
        <taxon>Bacilli</taxon>
        <taxon>Bacillales</taxon>
        <taxon>Bacillaceae</taxon>
        <taxon>Bacillus</taxon>
        <taxon>Bacillus cereus group</taxon>
    </lineage>
</organism>
<gene>
    <name evidence="1" type="ordered locus">BCE_A0087</name>
</gene>
<evidence type="ECO:0000313" key="1">
    <source>
        <dbReference type="EMBL" id="AAS44937.1"/>
    </source>
</evidence>
<dbReference type="EMBL" id="AE017195">
    <property type="protein sequence ID" value="AAS44937.1"/>
    <property type="molecule type" value="Genomic_DNA"/>
</dbReference>
<geneLocation type="plasmid" evidence="1 2">
    <name>pBc10987</name>
</geneLocation>
<evidence type="ECO:0000313" key="2">
    <source>
        <dbReference type="Proteomes" id="UP000002527"/>
    </source>
</evidence>
<proteinExistence type="predicted"/>
<dbReference type="Proteomes" id="UP000002527">
    <property type="component" value="Plasmid pBc10987"/>
</dbReference>
<accession>Q74P07</accession>
<reference evidence="1 2" key="1">
    <citation type="journal article" date="2004" name="Nucleic Acids Res.">
        <title>The genome sequence of Bacillus cereus ATCC 10987 reveals metabolic adaptations and a large plasmid related to Bacillus anthracis pXO1.</title>
        <authorList>
            <person name="Rasko D.A."/>
            <person name="Ravel J."/>
            <person name="Okstad O.A."/>
            <person name="Helgason E."/>
            <person name="Cer R.Z."/>
            <person name="Jiang L."/>
            <person name="Shores K.A."/>
            <person name="Fouts D.E."/>
            <person name="Tourasse N.J."/>
            <person name="Angiuoli S.V."/>
            <person name="Kolonay J."/>
            <person name="Nelson W.C."/>
            <person name="Kolsto A.-B."/>
            <person name="Fraser C.M."/>
            <person name="Read T.D."/>
        </authorList>
    </citation>
    <scope>NUCLEOTIDE SEQUENCE [LARGE SCALE GENOMIC DNA]</scope>
    <source>
        <strain evidence="2">ATCC 10987 / NRS 248</strain>
        <plasmid evidence="2">Plasmid pBc10987</plasmid>
    </source>
</reference>